<comment type="caution">
    <text evidence="3">The sequence shown here is derived from an EMBL/GenBank/DDBJ whole genome shotgun (WGS) entry which is preliminary data.</text>
</comment>
<organism evidence="3 4">
    <name type="scientific">Goodea atripinnis</name>
    <dbReference type="NCBI Taxonomy" id="208336"/>
    <lineage>
        <taxon>Eukaryota</taxon>
        <taxon>Metazoa</taxon>
        <taxon>Chordata</taxon>
        <taxon>Craniata</taxon>
        <taxon>Vertebrata</taxon>
        <taxon>Euteleostomi</taxon>
        <taxon>Actinopterygii</taxon>
        <taxon>Neopterygii</taxon>
        <taxon>Teleostei</taxon>
        <taxon>Neoteleostei</taxon>
        <taxon>Acanthomorphata</taxon>
        <taxon>Ovalentaria</taxon>
        <taxon>Atherinomorphae</taxon>
        <taxon>Cyprinodontiformes</taxon>
        <taxon>Goodeidae</taxon>
        <taxon>Goodea</taxon>
    </lineage>
</organism>
<evidence type="ECO:0000256" key="1">
    <source>
        <dbReference type="SAM" id="MobiDB-lite"/>
    </source>
</evidence>
<reference evidence="3 4" key="1">
    <citation type="submission" date="2021-06" db="EMBL/GenBank/DDBJ databases">
        <authorList>
            <person name="Palmer J.M."/>
        </authorList>
    </citation>
    <scope>NUCLEOTIDE SEQUENCE [LARGE SCALE GENOMIC DNA]</scope>
    <source>
        <strain evidence="3 4">GA_2019</strain>
        <tissue evidence="3">Muscle</tissue>
    </source>
</reference>
<dbReference type="EMBL" id="JAHRIO010087399">
    <property type="protein sequence ID" value="MEQ2186920.1"/>
    <property type="molecule type" value="Genomic_DNA"/>
</dbReference>
<name>A0ABV0PTU0_9TELE</name>
<accession>A0ABV0PTU0</accession>
<dbReference type="InterPro" id="IPR013594">
    <property type="entry name" value="Dynein_heavy_tail"/>
</dbReference>
<evidence type="ECO:0000259" key="2">
    <source>
        <dbReference type="Pfam" id="PF08385"/>
    </source>
</evidence>
<evidence type="ECO:0000313" key="3">
    <source>
        <dbReference type="EMBL" id="MEQ2186920.1"/>
    </source>
</evidence>
<proteinExistence type="predicted"/>
<dbReference type="Pfam" id="PF08385">
    <property type="entry name" value="DHC_N1"/>
    <property type="match status" value="1"/>
</dbReference>
<feature type="non-terminal residue" evidence="3">
    <location>
        <position position="1"/>
    </location>
</feature>
<keyword evidence="4" id="KW-1185">Reference proteome</keyword>
<protein>
    <recommendedName>
        <fullName evidence="2">Dynein heavy chain tail domain-containing protein</fullName>
    </recommendedName>
</protein>
<gene>
    <name evidence="3" type="ORF">GOODEAATRI_033788</name>
</gene>
<dbReference type="Proteomes" id="UP001476798">
    <property type="component" value="Unassembled WGS sequence"/>
</dbReference>
<feature type="region of interest" description="Disordered" evidence="1">
    <location>
        <begin position="164"/>
        <end position="185"/>
    </location>
</feature>
<evidence type="ECO:0000313" key="4">
    <source>
        <dbReference type="Proteomes" id="UP001476798"/>
    </source>
</evidence>
<feature type="domain" description="Dynein heavy chain tail" evidence="2">
    <location>
        <begin position="8"/>
        <end position="89"/>
    </location>
</feature>
<sequence>GAHFITVRFYQLDQTILSGVNGTLLTDVVQEAYQDFLVQVRLLSGCNCDPTDPEDQSFELNLDQFQAQVSDLETRLVSVLSKALEDCSEALCGGLALSHLVLKRFKKIVDLLQDFRTSVRSDWSWELESECGVILNHSLIQISHPDHLEVACRYQVGQLQNRSDSAAPSAEGSNSNRTFVLTNQI</sequence>